<sequence length="236" mass="26318">MGLFRHQKINLETYEQNYIQNYLRNRTDVKQGSNVQEVQTHNQQNNAKNKVIPELTPYTVIQSFAAKLRHNEDSNMDSRQKKGTKIRVIKEELNSRIYNLPNSPSPGAGKNHHADKSPAGKTQAKLGEDSVLPTPLPQNPPSMPNVLAGMDKARNTKAFEIKGIDSMLPLPLTPLDNCLTVVEVVGLLDGGLEENITNLQEEVSKGGFLHHDVHENLHTDPKKDPRNSATTSHHTT</sequence>
<feature type="compositionally biased region" description="Basic and acidic residues" evidence="1">
    <location>
        <begin position="215"/>
        <end position="226"/>
    </location>
</feature>
<evidence type="ECO:0000256" key="1">
    <source>
        <dbReference type="SAM" id="MobiDB-lite"/>
    </source>
</evidence>
<reference evidence="2" key="2">
    <citation type="submission" date="2006-08" db="EMBL/GenBank/DDBJ databases">
        <authorList>
            <person name="Childs K."/>
        </authorList>
    </citation>
    <scope>NUCLEOTIDE SEQUENCE</scope>
</reference>
<organism evidence="2">
    <name type="scientific">Solanum demissum</name>
    <name type="common">Wild potato</name>
    <dbReference type="NCBI Taxonomy" id="50514"/>
    <lineage>
        <taxon>Eukaryota</taxon>
        <taxon>Viridiplantae</taxon>
        <taxon>Streptophyta</taxon>
        <taxon>Embryophyta</taxon>
        <taxon>Tracheophyta</taxon>
        <taxon>Spermatophyta</taxon>
        <taxon>Magnoliopsida</taxon>
        <taxon>eudicotyledons</taxon>
        <taxon>Gunneridae</taxon>
        <taxon>Pentapetalae</taxon>
        <taxon>asterids</taxon>
        <taxon>lamiids</taxon>
        <taxon>Solanales</taxon>
        <taxon>Solanaceae</taxon>
        <taxon>Solanoideae</taxon>
        <taxon>Solaneae</taxon>
        <taxon>Solanum</taxon>
    </lineage>
</organism>
<feature type="region of interest" description="Disordered" evidence="1">
    <location>
        <begin position="215"/>
        <end position="236"/>
    </location>
</feature>
<feature type="region of interest" description="Disordered" evidence="1">
    <location>
        <begin position="95"/>
        <end position="142"/>
    </location>
</feature>
<gene>
    <name evidence="2" type="ORF">SDM1_41t00024</name>
</gene>
<protein>
    <submittedName>
        <fullName evidence="2">Uncharacterized protein</fullName>
    </submittedName>
</protein>
<evidence type="ECO:0000313" key="2">
    <source>
        <dbReference type="EMBL" id="AAT38743.1"/>
    </source>
</evidence>
<dbReference type="AlphaFoldDB" id="Q6L3Q6"/>
<proteinExistence type="predicted"/>
<reference evidence="2" key="1">
    <citation type="submission" date="2004-05" db="EMBL/GenBank/DDBJ databases">
        <authorList>
            <person name="Buell R."/>
            <person name="Liu J."/>
            <person name="Childs K."/>
            <person name="Zaborsky J."/>
            <person name="Tallon L."/>
            <person name="Wirtz U."/>
            <person name="Wei F."/>
            <person name="Kuang H."/>
            <person name="Zhang P."/>
            <person name="Marano M."/>
            <person name="Baker B."/>
        </authorList>
    </citation>
    <scope>NUCLEOTIDE SEQUENCE</scope>
</reference>
<feature type="compositionally biased region" description="Polar residues" evidence="1">
    <location>
        <begin position="227"/>
        <end position="236"/>
    </location>
</feature>
<name>Q6L3Q6_SOLDE</name>
<accession>Q6L3Q6</accession>
<dbReference type="EMBL" id="AC149290">
    <property type="protein sequence ID" value="AAT38743.1"/>
    <property type="molecule type" value="Genomic_DNA"/>
</dbReference>